<feature type="active site" description="Proton acceptor" evidence="10">
    <location>
        <position position="149"/>
    </location>
</feature>
<feature type="site" description="Transition state stabilizer" evidence="12">
    <location>
        <position position="145"/>
    </location>
</feature>
<feature type="region of interest" description="Disordered" evidence="13">
    <location>
        <begin position="1"/>
        <end position="104"/>
    </location>
</feature>
<sequence length="157" mass="16430">MLAGRYDGRVSLKNETIPNLPPPFADVQQLKQMFAAKGLDTGYTGDASPPPPSTYPSPPSPSPSPPATYPPPSSTLPSPAPSSPTTYPPPSPTPPSPAPSGPSPPALGLKVGYYSYSCPKAEQIVKDTVKNAVYANAGIGAGLVRLFFHDCFVERQH</sequence>
<evidence type="ECO:0000256" key="13">
    <source>
        <dbReference type="SAM" id="MobiDB-lite"/>
    </source>
</evidence>
<dbReference type="GO" id="GO:0046872">
    <property type="term" value="F:metal ion binding"/>
    <property type="evidence" value="ECO:0007669"/>
    <property type="project" value="UniProtKB-KW"/>
</dbReference>
<dbReference type="Proteomes" id="UP000479710">
    <property type="component" value="Unassembled WGS sequence"/>
</dbReference>
<keyword evidence="3" id="KW-0575">Peroxidase</keyword>
<organism evidence="15 16">
    <name type="scientific">Oryza meyeriana var. granulata</name>
    <dbReference type="NCBI Taxonomy" id="110450"/>
    <lineage>
        <taxon>Eukaryota</taxon>
        <taxon>Viridiplantae</taxon>
        <taxon>Streptophyta</taxon>
        <taxon>Embryophyta</taxon>
        <taxon>Tracheophyta</taxon>
        <taxon>Spermatophyta</taxon>
        <taxon>Magnoliopsida</taxon>
        <taxon>Liliopsida</taxon>
        <taxon>Poales</taxon>
        <taxon>Poaceae</taxon>
        <taxon>BOP clade</taxon>
        <taxon>Oryzoideae</taxon>
        <taxon>Oryzeae</taxon>
        <taxon>Oryzinae</taxon>
        <taxon>Oryza</taxon>
        <taxon>Oryza meyeriana</taxon>
    </lineage>
</organism>
<dbReference type="Gene3D" id="1.10.420.10">
    <property type="entry name" value="Peroxidase, domain 2"/>
    <property type="match status" value="1"/>
</dbReference>
<evidence type="ECO:0000313" key="15">
    <source>
        <dbReference type="EMBL" id="KAF0895114.1"/>
    </source>
</evidence>
<dbReference type="GO" id="GO:0020037">
    <property type="term" value="F:heme binding"/>
    <property type="evidence" value="ECO:0007669"/>
    <property type="project" value="InterPro"/>
</dbReference>
<evidence type="ECO:0000256" key="2">
    <source>
        <dbReference type="ARBA" id="ARBA00001970"/>
    </source>
</evidence>
<keyword evidence="9" id="KW-0376">Hydrogen peroxide</keyword>
<name>A0A6G1C5N9_9ORYZ</name>
<dbReference type="OrthoDB" id="682788at2759"/>
<evidence type="ECO:0000256" key="3">
    <source>
        <dbReference type="ARBA" id="ARBA00022559"/>
    </source>
</evidence>
<comment type="caution">
    <text evidence="15">The sequence shown here is derived from an EMBL/GenBank/DDBJ whole genome shotgun (WGS) entry which is preliminary data.</text>
</comment>
<accession>A0A6G1C5N9</accession>
<comment type="cofactor">
    <cofactor evidence="2">
        <name>heme b</name>
        <dbReference type="ChEBI" id="CHEBI:60344"/>
    </cofactor>
</comment>
<dbReference type="InterPro" id="IPR019794">
    <property type="entry name" value="Peroxidases_AS"/>
</dbReference>
<dbReference type="PROSITE" id="PS50873">
    <property type="entry name" value="PEROXIDASE_4"/>
    <property type="match status" value="1"/>
</dbReference>
<dbReference type="InterPro" id="IPR010255">
    <property type="entry name" value="Haem_peroxidase_sf"/>
</dbReference>
<feature type="compositionally biased region" description="Basic and acidic residues" evidence="13">
    <location>
        <begin position="1"/>
        <end position="12"/>
    </location>
</feature>
<keyword evidence="4" id="KW-0349">Heme</keyword>
<evidence type="ECO:0000313" key="16">
    <source>
        <dbReference type="Proteomes" id="UP000479710"/>
    </source>
</evidence>
<evidence type="ECO:0000256" key="9">
    <source>
        <dbReference type="ARBA" id="ARBA00023324"/>
    </source>
</evidence>
<feature type="binding site" evidence="11">
    <location>
        <position position="153"/>
    </location>
    <ligand>
        <name>Ca(2+)</name>
        <dbReference type="ChEBI" id="CHEBI:29108"/>
        <label>1</label>
    </ligand>
</feature>
<evidence type="ECO:0000256" key="8">
    <source>
        <dbReference type="ARBA" id="ARBA00023004"/>
    </source>
</evidence>
<dbReference type="InterPro" id="IPR000823">
    <property type="entry name" value="Peroxidase_pln"/>
</dbReference>
<evidence type="ECO:0000256" key="12">
    <source>
        <dbReference type="PIRSR" id="PIRSR600823-4"/>
    </source>
</evidence>
<evidence type="ECO:0000259" key="14">
    <source>
        <dbReference type="PROSITE" id="PS50873"/>
    </source>
</evidence>
<dbReference type="InterPro" id="IPR002016">
    <property type="entry name" value="Haem_peroxidase"/>
</dbReference>
<dbReference type="GO" id="GO:0006979">
    <property type="term" value="P:response to oxidative stress"/>
    <property type="evidence" value="ECO:0007669"/>
    <property type="project" value="InterPro"/>
</dbReference>
<dbReference type="AlphaFoldDB" id="A0A6G1C5N9"/>
<dbReference type="SUPFAM" id="SSF48113">
    <property type="entry name" value="Heme-dependent peroxidases"/>
    <property type="match status" value="2"/>
</dbReference>
<keyword evidence="6 11" id="KW-0106">Calcium</keyword>
<gene>
    <name evidence="15" type="ORF">E2562_006821</name>
</gene>
<dbReference type="GO" id="GO:0042744">
    <property type="term" value="P:hydrogen peroxide catabolic process"/>
    <property type="evidence" value="ECO:0007669"/>
    <property type="project" value="UniProtKB-KW"/>
</dbReference>
<reference evidence="15 16" key="1">
    <citation type="submission" date="2019-11" db="EMBL/GenBank/DDBJ databases">
        <title>Whole genome sequence of Oryza granulata.</title>
        <authorList>
            <person name="Li W."/>
        </authorList>
    </citation>
    <scope>NUCLEOTIDE SEQUENCE [LARGE SCALE GENOMIC DNA]</scope>
    <source>
        <strain evidence="16">cv. Menghai</strain>
        <tissue evidence="15">Leaf</tissue>
    </source>
</reference>
<evidence type="ECO:0000256" key="4">
    <source>
        <dbReference type="ARBA" id="ARBA00022617"/>
    </source>
</evidence>
<proteinExistence type="predicted"/>
<evidence type="ECO:0000256" key="6">
    <source>
        <dbReference type="ARBA" id="ARBA00022837"/>
    </source>
</evidence>
<evidence type="ECO:0000256" key="1">
    <source>
        <dbReference type="ARBA" id="ARBA00000189"/>
    </source>
</evidence>
<dbReference type="PROSITE" id="PS00436">
    <property type="entry name" value="PEROXIDASE_2"/>
    <property type="match status" value="1"/>
</dbReference>
<dbReference type="PRINTS" id="PR01217">
    <property type="entry name" value="PRICHEXTENSN"/>
</dbReference>
<feature type="binding site" evidence="11">
    <location>
        <position position="150"/>
    </location>
    <ligand>
        <name>Ca(2+)</name>
        <dbReference type="ChEBI" id="CHEBI:29108"/>
        <label>1</label>
    </ligand>
</feature>
<keyword evidence="8" id="KW-0408">Iron</keyword>
<dbReference type="PANTHER" id="PTHR31235">
    <property type="entry name" value="PEROXIDASE 25-RELATED"/>
    <property type="match status" value="1"/>
</dbReference>
<keyword evidence="5 11" id="KW-0479">Metal-binding</keyword>
<keyword evidence="7" id="KW-0560">Oxidoreductase</keyword>
<feature type="compositionally biased region" description="Pro residues" evidence="13">
    <location>
        <begin position="48"/>
        <end position="104"/>
    </location>
</feature>
<dbReference type="GO" id="GO:0140825">
    <property type="term" value="F:lactoperoxidase activity"/>
    <property type="evidence" value="ECO:0007669"/>
    <property type="project" value="UniProtKB-EC"/>
</dbReference>
<comment type="catalytic activity">
    <reaction evidence="1">
        <text>2 a phenolic donor + H2O2 = 2 a phenolic radical donor + 2 H2O</text>
        <dbReference type="Rhea" id="RHEA:56136"/>
        <dbReference type="ChEBI" id="CHEBI:15377"/>
        <dbReference type="ChEBI" id="CHEBI:16240"/>
        <dbReference type="ChEBI" id="CHEBI:139520"/>
        <dbReference type="ChEBI" id="CHEBI:139521"/>
        <dbReference type="EC" id="1.11.1.7"/>
    </reaction>
</comment>
<evidence type="ECO:0000256" key="10">
    <source>
        <dbReference type="PIRSR" id="PIRSR600823-1"/>
    </source>
</evidence>
<evidence type="ECO:0000256" key="11">
    <source>
        <dbReference type="PIRSR" id="PIRSR600823-3"/>
    </source>
</evidence>
<dbReference type="EMBL" id="SPHZ02000010">
    <property type="protein sequence ID" value="KAF0895114.1"/>
    <property type="molecule type" value="Genomic_DNA"/>
</dbReference>
<evidence type="ECO:0000256" key="7">
    <source>
        <dbReference type="ARBA" id="ARBA00023002"/>
    </source>
</evidence>
<dbReference type="Gene3D" id="1.10.520.10">
    <property type="match status" value="2"/>
</dbReference>
<feature type="domain" description="Plant heme peroxidase family profile" evidence="14">
    <location>
        <begin position="108"/>
        <end position="157"/>
    </location>
</feature>
<protein>
    <recommendedName>
        <fullName evidence="14">Plant heme peroxidase family profile domain-containing protein</fullName>
    </recommendedName>
</protein>
<evidence type="ECO:0000256" key="5">
    <source>
        <dbReference type="ARBA" id="ARBA00022723"/>
    </source>
</evidence>
<comment type="cofactor">
    <cofactor evidence="11">
        <name>Ca(2+)</name>
        <dbReference type="ChEBI" id="CHEBI:29108"/>
    </cofactor>
    <text evidence="11">Binds 2 calcium ions per subunit.</text>
</comment>
<keyword evidence="16" id="KW-1185">Reference proteome</keyword>